<dbReference type="Gene3D" id="2.40.70.10">
    <property type="entry name" value="Acid Proteases"/>
    <property type="match status" value="2"/>
</dbReference>
<feature type="chain" id="PRO_5002988567" description="Peptidase A2 domain-containing protein" evidence="1">
    <location>
        <begin position="25"/>
        <end position="494"/>
    </location>
</feature>
<gene>
    <name evidence="2" type="ORF">NECHADRAFT_79593</name>
</gene>
<dbReference type="AlphaFoldDB" id="C7Z7X7"/>
<dbReference type="Pfam" id="PF13650">
    <property type="entry name" value="Asp_protease_2"/>
    <property type="match status" value="1"/>
</dbReference>
<keyword evidence="3" id="KW-1185">Reference proteome</keyword>
<evidence type="ECO:0000313" key="3">
    <source>
        <dbReference type="Proteomes" id="UP000005206"/>
    </source>
</evidence>
<sequence>MASALGIPPGVSAIFSLFITRALAEARETTKTWLPDDDKFNSWLGFSPSKGEFWLTGTLGRGKSTRLRTGARSRSQRETDQRHLAKLGVTLAPQLAVSAPVLSPQVKDAIDADSANSYTWGRIGEYNTVPRDLKDYSVKAKVGKHHVDALPDTGAQCNLISLQLAEKAGLVPRKGTEQAIRLPTGKQVSSPGAVRIPFSFLGEAKEYMLKCWIIPGCNRDLILSREFLDATKTLTKFIHRITSKIRKVTRRHRLNLLGDERQRIWGGVNNSLALALPDTGSDVMLVSAEYTRRNNLDVERGPEHQLELGFGDGSTAFTTGVVRNAEWAFGDSGQKVLCDLYVLDDLSVDVVLSGDFVFEFGVFDRFSRFLVHLDSLPDLSELYNIRLIGKYSPELQRLETLCYNDLNSPHAFSPRAVKAERVRRDQIRDAINALPSAEQAESWVAEHRRQELWEGFRAKHRPKQGAMTTSSVPSLRTLPGQCQKRVSERATAFG</sequence>
<dbReference type="InterPro" id="IPR021109">
    <property type="entry name" value="Peptidase_aspartic_dom_sf"/>
</dbReference>
<dbReference type="CDD" id="cd00303">
    <property type="entry name" value="retropepsin_like"/>
    <property type="match status" value="2"/>
</dbReference>
<dbReference type="VEuPathDB" id="FungiDB:NECHADRAFT_79593"/>
<organism evidence="2 3">
    <name type="scientific">Fusarium vanettenii (strain ATCC MYA-4622 / CBS 123669 / FGSC 9596 / NRRL 45880 / 77-13-4)</name>
    <name type="common">Fusarium solani subsp. pisi</name>
    <dbReference type="NCBI Taxonomy" id="660122"/>
    <lineage>
        <taxon>Eukaryota</taxon>
        <taxon>Fungi</taxon>
        <taxon>Dikarya</taxon>
        <taxon>Ascomycota</taxon>
        <taxon>Pezizomycotina</taxon>
        <taxon>Sordariomycetes</taxon>
        <taxon>Hypocreomycetidae</taxon>
        <taxon>Hypocreales</taxon>
        <taxon>Nectriaceae</taxon>
        <taxon>Fusarium</taxon>
        <taxon>Fusarium solani species complex</taxon>
        <taxon>Fusarium vanettenii</taxon>
    </lineage>
</organism>
<keyword evidence="1" id="KW-0732">Signal</keyword>
<dbReference type="OMA" id="KQRLWGY"/>
<name>C7Z7X7_FUSV7</name>
<reference evidence="2 3" key="1">
    <citation type="journal article" date="2009" name="PLoS Genet.">
        <title>The genome of Nectria haematococca: contribution of supernumerary chromosomes to gene expansion.</title>
        <authorList>
            <person name="Coleman J.J."/>
            <person name="Rounsley S.D."/>
            <person name="Rodriguez-Carres M."/>
            <person name="Kuo A."/>
            <person name="Wasmann C.C."/>
            <person name="Grimwood J."/>
            <person name="Schmutz J."/>
            <person name="Taga M."/>
            <person name="White G.J."/>
            <person name="Zhou S."/>
            <person name="Schwartz D.C."/>
            <person name="Freitag M."/>
            <person name="Ma L.J."/>
            <person name="Danchin E.G."/>
            <person name="Henrissat B."/>
            <person name="Coutinho P.M."/>
            <person name="Nelson D.R."/>
            <person name="Straney D."/>
            <person name="Napoli C.A."/>
            <person name="Barker B.M."/>
            <person name="Gribskov M."/>
            <person name="Rep M."/>
            <person name="Kroken S."/>
            <person name="Molnar I."/>
            <person name="Rensing C."/>
            <person name="Kennell J.C."/>
            <person name="Zamora J."/>
            <person name="Farman M.L."/>
            <person name="Selker E.U."/>
            <person name="Salamov A."/>
            <person name="Shapiro H."/>
            <person name="Pangilinan J."/>
            <person name="Lindquist E."/>
            <person name="Lamers C."/>
            <person name="Grigoriev I.V."/>
            <person name="Geiser D.M."/>
            <person name="Covert S.F."/>
            <person name="Temporini E."/>
            <person name="Vanetten H.D."/>
        </authorList>
    </citation>
    <scope>NUCLEOTIDE SEQUENCE [LARGE SCALE GENOMIC DNA]</scope>
    <source>
        <strain evidence="3">ATCC MYA-4622 / CBS 123669 / FGSC 9596 / NRRL 45880 / 77-13-4</strain>
    </source>
</reference>
<evidence type="ECO:0000313" key="2">
    <source>
        <dbReference type="EMBL" id="EEU39902.1"/>
    </source>
</evidence>
<dbReference type="RefSeq" id="XP_003045615.1">
    <property type="nucleotide sequence ID" value="XM_003045569.1"/>
</dbReference>
<dbReference type="EMBL" id="GG698911">
    <property type="protein sequence ID" value="EEU39902.1"/>
    <property type="molecule type" value="Genomic_DNA"/>
</dbReference>
<dbReference type="STRING" id="660122.C7Z7X7"/>
<dbReference type="HOGENOM" id="CLU_552186_0_0_1"/>
<dbReference type="InParanoid" id="C7Z7X7"/>
<dbReference type="Proteomes" id="UP000005206">
    <property type="component" value="Chromosome 4"/>
</dbReference>
<dbReference type="GeneID" id="9672515"/>
<evidence type="ECO:0000256" key="1">
    <source>
        <dbReference type="SAM" id="SignalP"/>
    </source>
</evidence>
<dbReference type="KEGG" id="nhe:NECHADRAFT_79593"/>
<dbReference type="eggNOG" id="ENOG502RBJ4">
    <property type="taxonomic scope" value="Eukaryota"/>
</dbReference>
<feature type="signal peptide" evidence="1">
    <location>
        <begin position="1"/>
        <end position="24"/>
    </location>
</feature>
<protein>
    <recommendedName>
        <fullName evidence="4">Peptidase A2 domain-containing protein</fullName>
    </recommendedName>
</protein>
<proteinExistence type="predicted"/>
<accession>C7Z7X7</accession>
<evidence type="ECO:0008006" key="4">
    <source>
        <dbReference type="Google" id="ProtNLM"/>
    </source>
</evidence>
<dbReference type="OrthoDB" id="6079484at2759"/>